<feature type="region of interest" description="Disordered" evidence="3">
    <location>
        <begin position="261"/>
        <end position="280"/>
    </location>
</feature>
<gene>
    <name evidence="5" type="ORF">KDI_20330</name>
</gene>
<accession>A0A5A5TBT5</accession>
<evidence type="ECO:0000256" key="2">
    <source>
        <dbReference type="ARBA" id="ARBA00022840"/>
    </source>
</evidence>
<keyword evidence="1" id="KW-0547">Nucleotide-binding</keyword>
<proteinExistence type="predicted"/>
<evidence type="ECO:0000256" key="3">
    <source>
        <dbReference type="SAM" id="MobiDB-lite"/>
    </source>
</evidence>
<dbReference type="InterPro" id="IPR016032">
    <property type="entry name" value="Sig_transdc_resp-reg_C-effctor"/>
</dbReference>
<keyword evidence="2" id="KW-0067">ATP-binding</keyword>
<keyword evidence="6" id="KW-1185">Reference proteome</keyword>
<dbReference type="EMBL" id="BIXY01000024">
    <property type="protein sequence ID" value="GCF08469.1"/>
    <property type="molecule type" value="Genomic_DNA"/>
</dbReference>
<organism evidence="5 6">
    <name type="scientific">Dictyobacter arantiisoli</name>
    <dbReference type="NCBI Taxonomy" id="2014874"/>
    <lineage>
        <taxon>Bacteria</taxon>
        <taxon>Bacillati</taxon>
        <taxon>Chloroflexota</taxon>
        <taxon>Ktedonobacteria</taxon>
        <taxon>Ktedonobacterales</taxon>
        <taxon>Dictyobacteraceae</taxon>
        <taxon>Dictyobacter</taxon>
    </lineage>
</organism>
<dbReference type="Gene3D" id="1.25.40.10">
    <property type="entry name" value="Tetratricopeptide repeat domain"/>
    <property type="match status" value="3"/>
</dbReference>
<dbReference type="PANTHER" id="PTHR16305">
    <property type="entry name" value="TESTICULAR SOLUBLE ADENYLYL CYCLASE"/>
    <property type="match status" value="1"/>
</dbReference>
<dbReference type="AlphaFoldDB" id="A0A5A5TBT5"/>
<dbReference type="GO" id="GO:0005737">
    <property type="term" value="C:cytoplasm"/>
    <property type="evidence" value="ECO:0007669"/>
    <property type="project" value="TreeGrafter"/>
</dbReference>
<comment type="caution">
    <text evidence="5">The sequence shown here is derived from an EMBL/GenBank/DDBJ whole genome shotgun (WGS) entry which is preliminary data.</text>
</comment>
<dbReference type="OrthoDB" id="5509004at2"/>
<dbReference type="InterPro" id="IPR041664">
    <property type="entry name" value="AAA_16"/>
</dbReference>
<dbReference type="SUPFAM" id="SSF46894">
    <property type="entry name" value="C-terminal effector domain of the bipartite response regulators"/>
    <property type="match status" value="1"/>
</dbReference>
<dbReference type="InterPro" id="IPR005158">
    <property type="entry name" value="BTAD"/>
</dbReference>
<evidence type="ECO:0000313" key="5">
    <source>
        <dbReference type="EMBL" id="GCF08469.1"/>
    </source>
</evidence>
<dbReference type="SUPFAM" id="SSF48452">
    <property type="entry name" value="TPR-like"/>
    <property type="match status" value="3"/>
</dbReference>
<dbReference type="SMART" id="SM00028">
    <property type="entry name" value="TPR"/>
    <property type="match status" value="4"/>
</dbReference>
<dbReference type="Pfam" id="PF12862">
    <property type="entry name" value="ANAPC5"/>
    <property type="match status" value="2"/>
</dbReference>
<dbReference type="Gene3D" id="1.10.10.10">
    <property type="entry name" value="Winged helix-like DNA-binding domain superfamily/Winged helix DNA-binding domain"/>
    <property type="match status" value="1"/>
</dbReference>
<dbReference type="RefSeq" id="WP_149401455.1">
    <property type="nucleotide sequence ID" value="NZ_BIXY01000024.1"/>
</dbReference>
<evidence type="ECO:0000259" key="4">
    <source>
        <dbReference type="SMART" id="SM01043"/>
    </source>
</evidence>
<dbReference type="GO" id="GO:0004016">
    <property type="term" value="F:adenylate cyclase activity"/>
    <property type="evidence" value="ECO:0007669"/>
    <property type="project" value="TreeGrafter"/>
</dbReference>
<dbReference type="Gene3D" id="3.40.50.300">
    <property type="entry name" value="P-loop containing nucleotide triphosphate hydrolases"/>
    <property type="match status" value="1"/>
</dbReference>
<feature type="domain" description="Bacterial transcriptional activator" evidence="4">
    <location>
        <begin position="103"/>
        <end position="260"/>
    </location>
</feature>
<dbReference type="GO" id="GO:0005524">
    <property type="term" value="F:ATP binding"/>
    <property type="evidence" value="ECO:0007669"/>
    <property type="project" value="UniProtKB-KW"/>
</dbReference>
<dbReference type="SMART" id="SM01043">
    <property type="entry name" value="BTAD"/>
    <property type="match status" value="1"/>
</dbReference>
<feature type="compositionally biased region" description="Low complexity" evidence="3">
    <location>
        <begin position="271"/>
        <end position="280"/>
    </location>
</feature>
<dbReference type="InterPro" id="IPR011990">
    <property type="entry name" value="TPR-like_helical_dom_sf"/>
</dbReference>
<dbReference type="InterPro" id="IPR027417">
    <property type="entry name" value="P-loop_NTPase"/>
</dbReference>
<dbReference type="Proteomes" id="UP000322530">
    <property type="component" value="Unassembled WGS sequence"/>
</dbReference>
<dbReference type="InterPro" id="IPR019734">
    <property type="entry name" value="TPR_rpt"/>
</dbReference>
<protein>
    <recommendedName>
        <fullName evidence="4">Bacterial transcriptional activator domain-containing protein</fullName>
    </recommendedName>
</protein>
<dbReference type="GO" id="GO:0006355">
    <property type="term" value="P:regulation of DNA-templated transcription"/>
    <property type="evidence" value="ECO:0007669"/>
    <property type="project" value="InterPro"/>
</dbReference>
<feature type="compositionally biased region" description="Polar residues" evidence="3">
    <location>
        <begin position="261"/>
        <end position="270"/>
    </location>
</feature>
<dbReference type="SUPFAM" id="SSF52540">
    <property type="entry name" value="P-loop containing nucleoside triphosphate hydrolases"/>
    <property type="match status" value="1"/>
</dbReference>
<dbReference type="PANTHER" id="PTHR16305:SF28">
    <property type="entry name" value="GUANYLATE CYCLASE DOMAIN-CONTAINING PROTEIN"/>
    <property type="match status" value="1"/>
</dbReference>
<sequence length="1248" mass="140175">MSRLHITMLGQPEVHYDSRTVTFATRKALALIAYLVVEGGKHSRTHLSELFWPDSDAQHGHMSLRSIIHDLRCALTSEDVAGQAYLFSDRTTVGMNPTADLTVDLFTFQDGWTVANKLAQLQITSPTEITPDALMQLQQASQLYRGDFLTGFTLPDAPEFDVWARYQREQWRLRMHQVFGQLVHLYELVGQPEQALATSLSWVTLDPFYEEAHMALMRAHMLMGHRVAALRTYDDYRARLWDEQQVYPTADMSTLAESIRAATQSPRTTGSSVVPSCSSSSLSASSARLESPLLGRKREFQGLMECFQHATHGQPCVVVLEGEAGIGKTRLALEWLQRVSGQGATVLTGRAYKAGGRLPYQPVIELLRRRMEEENAPDDLLTDVWLTEISRLLPELRERYPDLPSPDGDGLLAQTHLFEAIARLMQAWAYHGSLVIFVDDMQWVDTSTLNLFHYLARFWMGQHTTVCLVLTQRSDEFAEPAQVSDRQDWYQELERVIPVTHFLLQPLSLEDTLHLLGAMMKLDLTTPSASLPDTATCCPRKMGQWLFDYTGGQPFYLLETLNALVDLGVLKLSLSSTGARQVMLGNIRQPAEMIRQIVPANIRQLLDGRLRGLSKRGNDLLAYTAVLGHGITLEQFCQCAELSTGDGLAVLDEGMRSGLLRIVLPQELPAHYAFPHEIIRQTVYSGLNVVRRQFLHQRVYLLLKHEQASAATLAYHALEAGYSKQAFYYSVAAGNEALSLFAVQDAIIYFEQAHQVLIACNQHLEVQLASEDIQELYTQLGYAYQFICIWGRAQCIYEDLLAYAQKSEQPVLECLALNFLAVLATRQPFDLQAVKRLLVQALQVAQRHGDLMGQAETAWNLAQLSGYSRDLPVDCLVGEQAMRAARSLARPDFIMRSIGGIVNTNARSHAWEEAMLCVNAEEAGRYAEEAAALYAQLGNRVMEADCLCMVAEARIHAGQAPIAVDLLRQAHAMSIEEEDSWGQAISACRLGWAWQELGLYENALDSCREALAIARMMDIPPLLFGCLAVMGAIDLALLRLDDAAADFLEAQRLNDSFPNHPYSEFLARKLCAVSLLNGEQAESYRYALQALEQRDRSTSVIGLTRWFETTAFLQQNDEASAWTDIVRFGRWIGNNRRYRIPHLRSLALYASHNGKNDQALEALHEAVMIARQIDLPGEVWPIYIAMADLYDAVGQEEAAEQMVAQAIAVMRAIVDGIKELHLRNDFLNSLQETLWRWHERTSVLPSGW</sequence>
<dbReference type="GO" id="GO:0003677">
    <property type="term" value="F:DNA binding"/>
    <property type="evidence" value="ECO:0007669"/>
    <property type="project" value="InterPro"/>
</dbReference>
<dbReference type="Pfam" id="PF13191">
    <property type="entry name" value="AAA_16"/>
    <property type="match status" value="1"/>
</dbReference>
<reference evidence="5 6" key="1">
    <citation type="submission" date="2019-01" db="EMBL/GenBank/DDBJ databases">
        <title>Draft genome sequence of Dictyobacter sp. Uno17.</title>
        <authorList>
            <person name="Wang C.M."/>
            <person name="Zheng Y."/>
            <person name="Sakai Y."/>
            <person name="Abe K."/>
            <person name="Yokota A."/>
            <person name="Yabe S."/>
        </authorList>
    </citation>
    <scope>NUCLEOTIDE SEQUENCE [LARGE SCALE GENOMIC DNA]</scope>
    <source>
        <strain evidence="5 6">Uno17</strain>
    </source>
</reference>
<name>A0A5A5TBT5_9CHLR</name>
<dbReference type="Pfam" id="PF03704">
    <property type="entry name" value="BTAD"/>
    <property type="match status" value="1"/>
</dbReference>
<dbReference type="InterPro" id="IPR036388">
    <property type="entry name" value="WH-like_DNA-bd_sf"/>
</dbReference>
<evidence type="ECO:0000313" key="6">
    <source>
        <dbReference type="Proteomes" id="UP000322530"/>
    </source>
</evidence>
<dbReference type="InterPro" id="IPR026000">
    <property type="entry name" value="Apc5_dom"/>
</dbReference>
<evidence type="ECO:0000256" key="1">
    <source>
        <dbReference type="ARBA" id="ARBA00022741"/>
    </source>
</evidence>